<gene>
    <name evidence="3" type="ORF">LTR84_012906</name>
</gene>
<dbReference type="InterPro" id="IPR011051">
    <property type="entry name" value="RmlC_Cupin_sf"/>
</dbReference>
<organism evidence="3 4">
    <name type="scientific">Exophiala bonariae</name>
    <dbReference type="NCBI Taxonomy" id="1690606"/>
    <lineage>
        <taxon>Eukaryota</taxon>
        <taxon>Fungi</taxon>
        <taxon>Dikarya</taxon>
        <taxon>Ascomycota</taxon>
        <taxon>Pezizomycotina</taxon>
        <taxon>Eurotiomycetes</taxon>
        <taxon>Chaetothyriomycetidae</taxon>
        <taxon>Chaetothyriales</taxon>
        <taxon>Herpotrichiellaceae</taxon>
        <taxon>Exophiala</taxon>
    </lineage>
</organism>
<name>A0AAV9NDA9_9EURO</name>
<keyword evidence="4" id="KW-1185">Reference proteome</keyword>
<dbReference type="RefSeq" id="XP_064707588.1">
    <property type="nucleotide sequence ID" value="XM_064856412.1"/>
</dbReference>
<dbReference type="InterPro" id="IPR013096">
    <property type="entry name" value="Cupin_2"/>
</dbReference>
<accession>A0AAV9NDA9</accession>
<dbReference type="EMBL" id="JAVRRD010000009">
    <property type="protein sequence ID" value="KAK5055157.1"/>
    <property type="molecule type" value="Genomic_DNA"/>
</dbReference>
<dbReference type="Pfam" id="PF07883">
    <property type="entry name" value="Cupin_2"/>
    <property type="match status" value="1"/>
</dbReference>
<dbReference type="InterPro" id="IPR014710">
    <property type="entry name" value="RmlC-like_jellyroll"/>
</dbReference>
<evidence type="ECO:0000259" key="2">
    <source>
        <dbReference type="Pfam" id="PF07883"/>
    </source>
</evidence>
<dbReference type="CDD" id="cd02208">
    <property type="entry name" value="cupin_RmlC-like"/>
    <property type="match status" value="1"/>
</dbReference>
<dbReference type="InterPro" id="IPR053146">
    <property type="entry name" value="QDO-like"/>
</dbReference>
<proteinExistence type="predicted"/>
<feature type="region of interest" description="Disordered" evidence="1">
    <location>
        <begin position="44"/>
        <end position="64"/>
    </location>
</feature>
<dbReference type="AlphaFoldDB" id="A0AAV9NDA9"/>
<evidence type="ECO:0000313" key="3">
    <source>
        <dbReference type="EMBL" id="KAK5055157.1"/>
    </source>
</evidence>
<sequence length="215" mass="25108">MLSFLARHPPRTRVVHLNKIEFDNGRSFIQFRPHEDRYLVINSLPPDEIPESPADDKPSPPNCALTPPLHWHSHQEEVFHVIEGDAIFYLEDKRQIARQGDVVTIPKQEFHTFRNASTTERLLIEFVLRPENKDRDECFFRNTQTYRDDCRNAGVPRSIFQVLMFNRRGNVVLALPGPKPVAKLAGLLMNFFGSIIGRWLLGYSYSYPEYYDKQH</sequence>
<dbReference type="PANTHER" id="PTHR36440">
    <property type="entry name" value="PUTATIVE (AFU_ORTHOLOGUE AFUA_8G07350)-RELATED"/>
    <property type="match status" value="1"/>
</dbReference>
<evidence type="ECO:0000313" key="4">
    <source>
        <dbReference type="Proteomes" id="UP001358417"/>
    </source>
</evidence>
<comment type="caution">
    <text evidence="3">The sequence shown here is derived from an EMBL/GenBank/DDBJ whole genome shotgun (WGS) entry which is preliminary data.</text>
</comment>
<dbReference type="SUPFAM" id="SSF51182">
    <property type="entry name" value="RmlC-like cupins"/>
    <property type="match status" value="1"/>
</dbReference>
<protein>
    <recommendedName>
        <fullName evidence="2">Cupin type-2 domain-containing protein</fullName>
    </recommendedName>
</protein>
<dbReference type="Gene3D" id="2.60.120.10">
    <property type="entry name" value="Jelly Rolls"/>
    <property type="match status" value="1"/>
</dbReference>
<reference evidence="3 4" key="1">
    <citation type="submission" date="2023-08" db="EMBL/GenBank/DDBJ databases">
        <title>Black Yeasts Isolated from many extreme environments.</title>
        <authorList>
            <person name="Coleine C."/>
            <person name="Stajich J.E."/>
            <person name="Selbmann L."/>
        </authorList>
    </citation>
    <scope>NUCLEOTIDE SEQUENCE [LARGE SCALE GENOMIC DNA]</scope>
    <source>
        <strain evidence="3 4">CCFEE 5792</strain>
    </source>
</reference>
<dbReference type="Proteomes" id="UP001358417">
    <property type="component" value="Unassembled WGS sequence"/>
</dbReference>
<evidence type="ECO:0000256" key="1">
    <source>
        <dbReference type="SAM" id="MobiDB-lite"/>
    </source>
</evidence>
<dbReference type="GeneID" id="89981043"/>
<feature type="domain" description="Cupin type-2" evidence="2">
    <location>
        <begin position="66"/>
        <end position="120"/>
    </location>
</feature>
<dbReference type="PANTHER" id="PTHR36440:SF1">
    <property type="entry name" value="PUTATIVE (AFU_ORTHOLOGUE AFUA_8G07350)-RELATED"/>
    <property type="match status" value="1"/>
</dbReference>